<dbReference type="SFLD" id="SFLDS00005">
    <property type="entry name" value="Isoprenoid_Synthase_Type_I"/>
    <property type="match status" value="1"/>
</dbReference>
<gene>
    <name evidence="7" type="ORF">IAB93_01360</name>
</gene>
<evidence type="ECO:0000256" key="6">
    <source>
        <dbReference type="RuleBase" id="RU004466"/>
    </source>
</evidence>
<dbReference type="PANTHER" id="PTHR12001:SF69">
    <property type="entry name" value="ALL TRANS-POLYPRENYL-DIPHOSPHATE SYNTHASE PDSS1"/>
    <property type="match status" value="1"/>
</dbReference>
<dbReference type="PROSITE" id="PS00723">
    <property type="entry name" value="POLYPRENYL_SYNTHASE_1"/>
    <property type="match status" value="1"/>
</dbReference>
<accession>A0A9D9N8S4</accession>
<reference evidence="7" key="1">
    <citation type="submission" date="2020-10" db="EMBL/GenBank/DDBJ databases">
        <authorList>
            <person name="Gilroy R."/>
        </authorList>
    </citation>
    <scope>NUCLEOTIDE SEQUENCE</scope>
    <source>
        <strain evidence="7">10037</strain>
    </source>
</reference>
<reference evidence="7" key="2">
    <citation type="journal article" date="2021" name="PeerJ">
        <title>Extensive microbial diversity within the chicken gut microbiome revealed by metagenomics and culture.</title>
        <authorList>
            <person name="Gilroy R."/>
            <person name="Ravi A."/>
            <person name="Getino M."/>
            <person name="Pursley I."/>
            <person name="Horton D.L."/>
            <person name="Alikhan N.F."/>
            <person name="Baker D."/>
            <person name="Gharbi K."/>
            <person name="Hall N."/>
            <person name="Watson M."/>
            <person name="Adriaenssens E.M."/>
            <person name="Foster-Nyarko E."/>
            <person name="Jarju S."/>
            <person name="Secka A."/>
            <person name="Antonio M."/>
            <person name="Oren A."/>
            <person name="Chaudhuri R.R."/>
            <person name="La Ragione R."/>
            <person name="Hildebrand F."/>
            <person name="Pallen M.J."/>
        </authorList>
    </citation>
    <scope>NUCLEOTIDE SEQUENCE</scope>
    <source>
        <strain evidence="7">10037</strain>
    </source>
</reference>
<evidence type="ECO:0000313" key="7">
    <source>
        <dbReference type="EMBL" id="MBO8464626.1"/>
    </source>
</evidence>
<protein>
    <submittedName>
        <fullName evidence="7">Polyprenyl synthetase family protein</fullName>
    </submittedName>
</protein>
<organism evidence="7 8">
    <name type="scientific">Candidatus Merdivivens pullistercoris</name>
    <dbReference type="NCBI Taxonomy" id="2840873"/>
    <lineage>
        <taxon>Bacteria</taxon>
        <taxon>Pseudomonadati</taxon>
        <taxon>Bacteroidota</taxon>
        <taxon>Bacteroidia</taxon>
        <taxon>Bacteroidales</taxon>
        <taxon>Muribaculaceae</taxon>
        <taxon>Muribaculaceae incertae sedis</taxon>
        <taxon>Candidatus Merdivivens</taxon>
    </lineage>
</organism>
<dbReference type="Pfam" id="PF00348">
    <property type="entry name" value="polyprenyl_synt"/>
    <property type="match status" value="1"/>
</dbReference>
<dbReference type="InterPro" id="IPR033749">
    <property type="entry name" value="Polyprenyl_synt_CS"/>
</dbReference>
<dbReference type="PANTHER" id="PTHR12001">
    <property type="entry name" value="GERANYLGERANYL PYROPHOSPHATE SYNTHASE"/>
    <property type="match status" value="1"/>
</dbReference>
<evidence type="ECO:0000256" key="2">
    <source>
        <dbReference type="ARBA" id="ARBA00006706"/>
    </source>
</evidence>
<dbReference type="AlphaFoldDB" id="A0A9D9N8S4"/>
<keyword evidence="3 6" id="KW-0808">Transferase</keyword>
<evidence type="ECO:0000256" key="4">
    <source>
        <dbReference type="ARBA" id="ARBA00022723"/>
    </source>
</evidence>
<dbReference type="Proteomes" id="UP000823597">
    <property type="component" value="Unassembled WGS sequence"/>
</dbReference>
<dbReference type="InterPro" id="IPR000092">
    <property type="entry name" value="Polyprenyl_synt"/>
</dbReference>
<evidence type="ECO:0000256" key="5">
    <source>
        <dbReference type="ARBA" id="ARBA00022842"/>
    </source>
</evidence>
<keyword evidence="5" id="KW-0460">Magnesium</keyword>
<comment type="caution">
    <text evidence="7">The sequence shown here is derived from an EMBL/GenBank/DDBJ whole genome shotgun (WGS) entry which is preliminary data.</text>
</comment>
<dbReference type="SUPFAM" id="SSF48576">
    <property type="entry name" value="Terpenoid synthases"/>
    <property type="match status" value="1"/>
</dbReference>
<dbReference type="GO" id="GO:0046872">
    <property type="term" value="F:metal ion binding"/>
    <property type="evidence" value="ECO:0007669"/>
    <property type="project" value="UniProtKB-KW"/>
</dbReference>
<evidence type="ECO:0000256" key="1">
    <source>
        <dbReference type="ARBA" id="ARBA00001946"/>
    </source>
</evidence>
<evidence type="ECO:0000313" key="8">
    <source>
        <dbReference type="Proteomes" id="UP000823597"/>
    </source>
</evidence>
<keyword evidence="4" id="KW-0479">Metal-binding</keyword>
<comment type="similarity">
    <text evidence="2 6">Belongs to the FPP/GGPP synthase family.</text>
</comment>
<dbReference type="GO" id="GO:0004659">
    <property type="term" value="F:prenyltransferase activity"/>
    <property type="evidence" value="ECO:0007669"/>
    <property type="project" value="InterPro"/>
</dbReference>
<evidence type="ECO:0000256" key="3">
    <source>
        <dbReference type="ARBA" id="ARBA00022679"/>
    </source>
</evidence>
<dbReference type="InterPro" id="IPR008949">
    <property type="entry name" value="Isoprenoid_synthase_dom_sf"/>
</dbReference>
<dbReference type="EMBL" id="JADIME010000015">
    <property type="protein sequence ID" value="MBO8464626.1"/>
    <property type="molecule type" value="Genomic_DNA"/>
</dbReference>
<comment type="cofactor">
    <cofactor evidence="1">
        <name>Mg(2+)</name>
        <dbReference type="ChEBI" id="CHEBI:18420"/>
    </cofactor>
</comment>
<dbReference type="CDD" id="cd00685">
    <property type="entry name" value="Trans_IPPS_HT"/>
    <property type="match status" value="1"/>
</dbReference>
<dbReference type="PROSITE" id="PS00444">
    <property type="entry name" value="POLYPRENYL_SYNTHASE_2"/>
    <property type="match status" value="1"/>
</dbReference>
<proteinExistence type="inferred from homology"/>
<dbReference type="GO" id="GO:0008299">
    <property type="term" value="P:isoprenoid biosynthetic process"/>
    <property type="evidence" value="ECO:0007669"/>
    <property type="project" value="InterPro"/>
</dbReference>
<name>A0A9D9N8S4_9BACT</name>
<dbReference type="Gene3D" id="1.10.600.10">
    <property type="entry name" value="Farnesyl Diphosphate Synthase"/>
    <property type="match status" value="1"/>
</dbReference>
<sequence length="323" mass="35573">MDLKQVKLFLGDDWTRFEREVSSVLSSDTELLNAINERIINNGGKQLRPLLCLLSARACGKVTDLSIDCAVTSELIHTATLLHDDVADNSPLRRGVPTIMSLFGPSVSVLVGDYWLSKAIALLVGNAGDGIILAFSRSLEELAHGEILQLQKASECDTTMEDYLKIISCKTAALFKAAMVSGAYSVNAPQEYLEAVSGYAENLGLAFQMKDDIFDYTPQLNVGKKLGVDILEQKITLPLIEALKRSGGQDNARIRDMVRRIREDESLKDEIVAFVEASDGVAHAKETLISYSEKAVSCLNALPRTREKEILEELAMYMVDRDI</sequence>